<sequence length="270" mass="29821">MIVELRRHGRVFNKLLVLNLSASFSYRGEMFLWQVGNVLVPLISLFVWQAAVASGAQLPITGRYLTAYFVLISIINMLTNSWTAYFLAEEIRDGGLNRYLCRATSTHINALANNVGEKVVKLILLVPMVAVLALVLGDQFELPRSVWRWLLAFGCLIISAFMTWLLDVMIGSLAFWFADVNGFLRASEVIVPLLSGAVIPLALLPQAFRGLGQVQPFRFLVSFPLEVLLGNVSGGLALGLAYQLGWLMIFAAVARLVWWLGIRSYSAAGA</sequence>
<gene>
    <name evidence="2" type="ORF">GCM10011575_02300</name>
</gene>
<dbReference type="PANTHER" id="PTHR36832:SF1">
    <property type="entry name" value="SLR1174 PROTEIN"/>
    <property type="match status" value="1"/>
</dbReference>
<feature type="transmembrane region" description="Helical" evidence="1">
    <location>
        <begin position="31"/>
        <end position="53"/>
    </location>
</feature>
<comment type="caution">
    <text evidence="2">The sequence shown here is derived from an EMBL/GenBank/DDBJ whole genome shotgun (WGS) entry which is preliminary data.</text>
</comment>
<evidence type="ECO:0000313" key="2">
    <source>
        <dbReference type="EMBL" id="GGL47957.1"/>
    </source>
</evidence>
<feature type="transmembrane region" description="Helical" evidence="1">
    <location>
        <begin position="244"/>
        <end position="262"/>
    </location>
</feature>
<keyword evidence="3" id="KW-1185">Reference proteome</keyword>
<dbReference type="AlphaFoldDB" id="A0A917S009"/>
<keyword evidence="1" id="KW-0812">Transmembrane</keyword>
<evidence type="ECO:0000256" key="1">
    <source>
        <dbReference type="SAM" id="Phobius"/>
    </source>
</evidence>
<dbReference type="RefSeq" id="WP_188893336.1">
    <property type="nucleotide sequence ID" value="NZ_BMMZ01000001.1"/>
</dbReference>
<reference evidence="2" key="2">
    <citation type="submission" date="2020-09" db="EMBL/GenBank/DDBJ databases">
        <authorList>
            <person name="Sun Q."/>
            <person name="Zhou Y."/>
        </authorList>
    </citation>
    <scope>NUCLEOTIDE SEQUENCE</scope>
    <source>
        <strain evidence="2">CGMCC 4.7306</strain>
    </source>
</reference>
<reference evidence="2" key="1">
    <citation type="journal article" date="2014" name="Int. J. Syst. Evol. Microbiol.">
        <title>Complete genome sequence of Corynebacterium casei LMG S-19264T (=DSM 44701T), isolated from a smear-ripened cheese.</title>
        <authorList>
            <consortium name="US DOE Joint Genome Institute (JGI-PGF)"/>
            <person name="Walter F."/>
            <person name="Albersmeier A."/>
            <person name="Kalinowski J."/>
            <person name="Ruckert C."/>
        </authorList>
    </citation>
    <scope>NUCLEOTIDE SEQUENCE</scope>
    <source>
        <strain evidence="2">CGMCC 4.7306</strain>
    </source>
</reference>
<dbReference type="PANTHER" id="PTHR36832">
    <property type="entry name" value="SLR1174 PROTEIN-RELATED"/>
    <property type="match status" value="1"/>
</dbReference>
<keyword evidence="1" id="KW-1133">Transmembrane helix</keyword>
<protein>
    <submittedName>
        <fullName evidence="2">ABC transporter permease</fullName>
    </submittedName>
</protein>
<feature type="transmembrane region" description="Helical" evidence="1">
    <location>
        <begin position="65"/>
        <end position="88"/>
    </location>
</feature>
<proteinExistence type="predicted"/>
<dbReference type="Proteomes" id="UP000613840">
    <property type="component" value="Unassembled WGS sequence"/>
</dbReference>
<dbReference type="InterPro" id="IPR010390">
    <property type="entry name" value="ABC-2_transporter-like"/>
</dbReference>
<dbReference type="EMBL" id="BMMZ01000001">
    <property type="protein sequence ID" value="GGL47957.1"/>
    <property type="molecule type" value="Genomic_DNA"/>
</dbReference>
<name>A0A917S009_9ACTN</name>
<keyword evidence="1" id="KW-0472">Membrane</keyword>
<feature type="transmembrane region" description="Helical" evidence="1">
    <location>
        <begin position="189"/>
        <end position="207"/>
    </location>
</feature>
<evidence type="ECO:0000313" key="3">
    <source>
        <dbReference type="Proteomes" id="UP000613840"/>
    </source>
</evidence>
<feature type="transmembrane region" description="Helical" evidence="1">
    <location>
        <begin position="149"/>
        <end position="177"/>
    </location>
</feature>
<feature type="transmembrane region" description="Helical" evidence="1">
    <location>
        <begin position="119"/>
        <end position="137"/>
    </location>
</feature>
<dbReference type="Pfam" id="PF06182">
    <property type="entry name" value="ABC2_membrane_6"/>
    <property type="match status" value="1"/>
</dbReference>
<organism evidence="2 3">
    <name type="scientific">Microlunatus endophyticus</name>
    <dbReference type="NCBI Taxonomy" id="1716077"/>
    <lineage>
        <taxon>Bacteria</taxon>
        <taxon>Bacillati</taxon>
        <taxon>Actinomycetota</taxon>
        <taxon>Actinomycetes</taxon>
        <taxon>Propionibacteriales</taxon>
        <taxon>Propionibacteriaceae</taxon>
        <taxon>Microlunatus</taxon>
    </lineage>
</organism>
<accession>A0A917S009</accession>